<evidence type="ECO:0000313" key="1">
    <source>
        <dbReference type="EMBL" id="QJT09673.1"/>
    </source>
</evidence>
<dbReference type="CDD" id="cd02440">
    <property type="entry name" value="AdoMet_MTases"/>
    <property type="match status" value="1"/>
</dbReference>
<proteinExistence type="predicted"/>
<dbReference type="InterPro" id="IPR029063">
    <property type="entry name" value="SAM-dependent_MTases_sf"/>
</dbReference>
<evidence type="ECO:0000313" key="2">
    <source>
        <dbReference type="Proteomes" id="UP000503251"/>
    </source>
</evidence>
<gene>
    <name evidence="1" type="primary">metW</name>
    <name evidence="1" type="ORF">E8L03_12340</name>
</gene>
<protein>
    <submittedName>
        <fullName evidence="1">Methionine biosynthesis protein MetW</fullName>
    </submittedName>
</protein>
<accession>A0ABX6NGH1</accession>
<sequence>MRFDLQVIASWVQAGSKVLDLGCGTGSLLEHLVREKHVVGRGIEMDEEKVSKAIGRGLSVVQGDLINEVRDYPSGFFDVVILSQTLQQVYQPEEVIREMLRVGKRCIVSFPNFSHWRIRAQILFQGRAPVTRELPHEWYDTPNIRVIALKDFRRFCREQGFTVEKQVAIDTDYRQEQGHALRFFANWRAFYGIFLLGKER</sequence>
<dbReference type="Proteomes" id="UP000503251">
    <property type="component" value="Chromosome"/>
</dbReference>
<keyword evidence="2" id="KW-1185">Reference proteome</keyword>
<dbReference type="InterPro" id="IPR010743">
    <property type="entry name" value="Methionine_synth_MetW"/>
</dbReference>
<organism evidence="1 2">
    <name type="scientific">Oceanidesulfovibrio marinus</name>
    <dbReference type="NCBI Taxonomy" id="370038"/>
    <lineage>
        <taxon>Bacteria</taxon>
        <taxon>Pseudomonadati</taxon>
        <taxon>Thermodesulfobacteriota</taxon>
        <taxon>Desulfovibrionia</taxon>
        <taxon>Desulfovibrionales</taxon>
        <taxon>Desulfovibrionaceae</taxon>
        <taxon>Oceanidesulfovibrio</taxon>
    </lineage>
</organism>
<reference evidence="1 2" key="1">
    <citation type="submission" date="2019-04" db="EMBL/GenBank/DDBJ databases">
        <title>Isolation and culture of sulfate reducing bacteria from the cold seep of the South China Sea.</title>
        <authorList>
            <person name="Sun C."/>
            <person name="Liu R."/>
        </authorList>
    </citation>
    <scope>NUCLEOTIDE SEQUENCE [LARGE SCALE GENOMIC DNA]</scope>
    <source>
        <strain evidence="1 2">CS1</strain>
    </source>
</reference>
<dbReference type="RefSeq" id="WP_171267514.1">
    <property type="nucleotide sequence ID" value="NZ_CP039543.1"/>
</dbReference>
<dbReference type="EMBL" id="CP039543">
    <property type="protein sequence ID" value="QJT09673.1"/>
    <property type="molecule type" value="Genomic_DNA"/>
</dbReference>
<dbReference type="NCBIfam" id="TIGR02081">
    <property type="entry name" value="metW"/>
    <property type="match status" value="1"/>
</dbReference>
<dbReference type="Pfam" id="PF07021">
    <property type="entry name" value="MetW"/>
    <property type="match status" value="1"/>
</dbReference>
<dbReference type="Gene3D" id="3.40.50.150">
    <property type="entry name" value="Vaccinia Virus protein VP39"/>
    <property type="match status" value="1"/>
</dbReference>
<name>A0ABX6NGH1_9BACT</name>
<dbReference type="SUPFAM" id="SSF53335">
    <property type="entry name" value="S-adenosyl-L-methionine-dependent methyltransferases"/>
    <property type="match status" value="1"/>
</dbReference>